<evidence type="ECO:0000256" key="5">
    <source>
        <dbReference type="SAM" id="MobiDB-lite"/>
    </source>
</evidence>
<keyword evidence="2" id="KW-0104">Cadmium</keyword>
<dbReference type="GO" id="GO:0046872">
    <property type="term" value="F:metal ion binding"/>
    <property type="evidence" value="ECO:0007669"/>
    <property type="project" value="UniProtKB-KW"/>
</dbReference>
<name>A0A0M0K5C1_9EUKA</name>
<dbReference type="InterPro" id="IPR040409">
    <property type="entry name" value="PCS-like"/>
</dbReference>
<evidence type="ECO:0000256" key="4">
    <source>
        <dbReference type="ARBA" id="ARBA00022723"/>
    </source>
</evidence>
<proteinExistence type="predicted"/>
<evidence type="ECO:0000259" key="6">
    <source>
        <dbReference type="PROSITE" id="PS51443"/>
    </source>
</evidence>
<feature type="domain" description="Peptidase C83" evidence="6">
    <location>
        <begin position="25"/>
        <end position="254"/>
    </location>
</feature>
<protein>
    <recommendedName>
        <fullName evidence="1">glutathione gamma-glutamylcysteinyltransferase</fullName>
        <ecNumber evidence="1">2.3.2.15</ecNumber>
    </recommendedName>
</protein>
<sequence>MVAGGESNAMYQRLGFTPPSTSMPPPPKSVHRRELPEALTAFSSERGRRFFAEAMSLGHMEPYFPLIEQFVTQDEPTFCGLGSLTMVMNALRVDPRRRWHDETGPGWRWWSDDMFPTSCTSSLDRIRIAGVTMEEFRTMAAANGGAVRMRRPTDAGESIDSFREAVLGATSSSSHSSFLVTSFDRASLGQTGSGHFSPIGGYHAPSDAALVLDVARFKYPPYWVPLRKLWDAQLVEDEVTGRSRGWFHLSRNAAVVPPPEKQ</sequence>
<dbReference type="GO" id="GO:0046938">
    <property type="term" value="P:phytochelatin biosynthetic process"/>
    <property type="evidence" value="ECO:0007669"/>
    <property type="project" value="InterPro"/>
</dbReference>
<dbReference type="SUPFAM" id="SSF54001">
    <property type="entry name" value="Cysteine proteinases"/>
    <property type="match status" value="1"/>
</dbReference>
<evidence type="ECO:0000256" key="1">
    <source>
        <dbReference type="ARBA" id="ARBA00012468"/>
    </source>
</evidence>
<dbReference type="AlphaFoldDB" id="A0A0M0K5C1"/>
<dbReference type="Pfam" id="PF05023">
    <property type="entry name" value="Phytochelatin"/>
    <property type="match status" value="1"/>
</dbReference>
<organism evidence="7 8">
    <name type="scientific">Chrysochromulina tobinii</name>
    <dbReference type="NCBI Taxonomy" id="1460289"/>
    <lineage>
        <taxon>Eukaryota</taxon>
        <taxon>Haptista</taxon>
        <taxon>Haptophyta</taxon>
        <taxon>Prymnesiophyceae</taxon>
        <taxon>Prymnesiales</taxon>
        <taxon>Chrysochromulinaceae</taxon>
        <taxon>Chrysochromulina</taxon>
    </lineage>
</organism>
<dbReference type="Proteomes" id="UP000037460">
    <property type="component" value="Unassembled WGS sequence"/>
</dbReference>
<dbReference type="PANTHER" id="PTHR33447">
    <property type="entry name" value="GLUTATHIONE GAMMA-GLUTAMYLCYSTEINYLTRANSFERASE"/>
    <property type="match status" value="1"/>
</dbReference>
<evidence type="ECO:0000256" key="2">
    <source>
        <dbReference type="ARBA" id="ARBA00022539"/>
    </source>
</evidence>
<evidence type="ECO:0000256" key="3">
    <source>
        <dbReference type="ARBA" id="ARBA00022679"/>
    </source>
</evidence>
<keyword evidence="3 7" id="KW-0808">Transferase</keyword>
<dbReference type="FunFam" id="3.90.70.30:FF:000001">
    <property type="entry name" value="Glutathione gamma-glutamylcysteinyltransferase 1"/>
    <property type="match status" value="1"/>
</dbReference>
<dbReference type="InterPro" id="IPR038156">
    <property type="entry name" value="PCS_N_sf"/>
</dbReference>
<evidence type="ECO:0000313" key="7">
    <source>
        <dbReference type="EMBL" id="KOO34056.1"/>
    </source>
</evidence>
<accession>A0A0M0K5C1</accession>
<dbReference type="Gene3D" id="3.90.70.30">
    <property type="entry name" value="Phytochelatin synthase, N-terminal domain"/>
    <property type="match status" value="1"/>
</dbReference>
<comment type="caution">
    <text evidence="7">The sequence shown here is derived from an EMBL/GenBank/DDBJ whole genome shotgun (WGS) entry which is preliminary data.</text>
</comment>
<dbReference type="InterPro" id="IPR007719">
    <property type="entry name" value="PCS_N"/>
</dbReference>
<evidence type="ECO:0000313" key="8">
    <source>
        <dbReference type="Proteomes" id="UP000037460"/>
    </source>
</evidence>
<feature type="region of interest" description="Disordered" evidence="5">
    <location>
        <begin position="1"/>
        <end position="31"/>
    </location>
</feature>
<keyword evidence="4" id="KW-0479">Metal-binding</keyword>
<dbReference type="EMBL" id="JWZX01001338">
    <property type="protein sequence ID" value="KOO34056.1"/>
    <property type="molecule type" value="Genomic_DNA"/>
</dbReference>
<reference evidence="8" key="1">
    <citation type="journal article" date="2015" name="PLoS Genet.">
        <title>Genome Sequence and Transcriptome Analyses of Chrysochromulina tobin: Metabolic Tools for Enhanced Algal Fitness in the Prominent Order Prymnesiales (Haptophyceae).</title>
        <authorList>
            <person name="Hovde B.T."/>
            <person name="Deodato C.R."/>
            <person name="Hunsperger H.M."/>
            <person name="Ryken S.A."/>
            <person name="Yost W."/>
            <person name="Jha R.K."/>
            <person name="Patterson J."/>
            <person name="Monnat R.J. Jr."/>
            <person name="Barlow S.B."/>
            <person name="Starkenburg S.R."/>
            <person name="Cattolico R.A."/>
        </authorList>
    </citation>
    <scope>NUCLEOTIDE SEQUENCE</scope>
    <source>
        <strain evidence="8">CCMP291</strain>
    </source>
</reference>
<dbReference type="PROSITE" id="PS51443">
    <property type="entry name" value="PCS"/>
    <property type="match status" value="1"/>
</dbReference>
<gene>
    <name evidence="7" type="ORF">Ctob_014777</name>
</gene>
<dbReference type="GO" id="GO:0016756">
    <property type="term" value="F:glutathione gamma-glutamylcysteinyltransferase activity"/>
    <property type="evidence" value="ECO:0007669"/>
    <property type="project" value="UniProtKB-EC"/>
</dbReference>
<dbReference type="EC" id="2.3.2.15" evidence="1"/>
<dbReference type="OrthoDB" id="448954at2759"/>
<dbReference type="InterPro" id="IPR038765">
    <property type="entry name" value="Papain-like_cys_pep_sf"/>
</dbReference>
<dbReference type="GO" id="GO:0010038">
    <property type="term" value="P:response to metal ion"/>
    <property type="evidence" value="ECO:0007669"/>
    <property type="project" value="InterPro"/>
</dbReference>
<keyword evidence="8" id="KW-1185">Reference proteome</keyword>